<name>A0A239FFZ2_9RHOB</name>
<evidence type="ECO:0000313" key="3">
    <source>
        <dbReference type="Proteomes" id="UP000198426"/>
    </source>
</evidence>
<evidence type="ECO:0000313" key="2">
    <source>
        <dbReference type="EMBL" id="SNS55448.1"/>
    </source>
</evidence>
<dbReference type="InterPro" id="IPR052336">
    <property type="entry name" value="MlaD_Phospholipid_Transporter"/>
</dbReference>
<dbReference type="Proteomes" id="UP000198426">
    <property type="component" value="Unassembled WGS sequence"/>
</dbReference>
<dbReference type="InterPro" id="IPR003399">
    <property type="entry name" value="Mce/MlaD"/>
</dbReference>
<keyword evidence="3" id="KW-1185">Reference proteome</keyword>
<gene>
    <name evidence="2" type="ORF">SAMN05421757_102642</name>
</gene>
<reference evidence="2 3" key="1">
    <citation type="submission" date="2017-06" db="EMBL/GenBank/DDBJ databases">
        <authorList>
            <person name="Kim H.J."/>
            <person name="Triplett B.A."/>
        </authorList>
    </citation>
    <scope>NUCLEOTIDE SEQUENCE [LARGE SCALE GENOMIC DNA]</scope>
    <source>
        <strain evidence="2 3">DSM 29339</strain>
    </source>
</reference>
<evidence type="ECO:0000259" key="1">
    <source>
        <dbReference type="Pfam" id="PF02470"/>
    </source>
</evidence>
<dbReference type="GO" id="GO:0015914">
    <property type="term" value="P:phospholipid transport"/>
    <property type="evidence" value="ECO:0007669"/>
    <property type="project" value="InterPro"/>
</dbReference>
<accession>A0A239FFZ2</accession>
<sequence>MSESPGEILAGAATLAVAVGFLVYASQGAGMSPSQGAGYDLTASFRSAEGITVGTDVRLAGVKVGTVTGLDLNHQTFRADVTLNVADSLEVPEDSSIAISSEGLLGGNFVELVPGGSPFNLEPGSEIEDTQGALSLLGLLAKFVSSTEDE</sequence>
<dbReference type="InterPro" id="IPR030970">
    <property type="entry name" value="ABC_MlaD"/>
</dbReference>
<proteinExistence type="predicted"/>
<feature type="domain" description="Mce/MlaD" evidence="1">
    <location>
        <begin position="38"/>
        <end position="115"/>
    </location>
</feature>
<dbReference type="OrthoDB" id="7164001at2"/>
<dbReference type="PANTHER" id="PTHR33371">
    <property type="entry name" value="INTERMEMBRANE PHOSPHOLIPID TRANSPORT SYSTEM BINDING PROTEIN MLAD-RELATED"/>
    <property type="match status" value="1"/>
</dbReference>
<organism evidence="2 3">
    <name type="scientific">Tropicimonas sediminicola</name>
    <dbReference type="NCBI Taxonomy" id="1031541"/>
    <lineage>
        <taxon>Bacteria</taxon>
        <taxon>Pseudomonadati</taxon>
        <taxon>Pseudomonadota</taxon>
        <taxon>Alphaproteobacteria</taxon>
        <taxon>Rhodobacterales</taxon>
        <taxon>Roseobacteraceae</taxon>
        <taxon>Tropicimonas</taxon>
    </lineage>
</organism>
<protein>
    <submittedName>
        <fullName evidence="2">Phospholipid/cholesterol/gamma-HCH transport system substrate-binding protein</fullName>
    </submittedName>
</protein>
<dbReference type="AlphaFoldDB" id="A0A239FFZ2"/>
<dbReference type="PANTHER" id="PTHR33371:SF4">
    <property type="entry name" value="INTERMEMBRANE PHOSPHOLIPID TRANSPORT SYSTEM BINDING PROTEIN MLAD"/>
    <property type="match status" value="1"/>
</dbReference>
<dbReference type="Pfam" id="PF02470">
    <property type="entry name" value="MlaD"/>
    <property type="match status" value="1"/>
</dbReference>
<dbReference type="NCBIfam" id="TIGR04430">
    <property type="entry name" value="OM_asym_MlaD"/>
    <property type="match status" value="1"/>
</dbReference>
<dbReference type="RefSeq" id="WP_089232357.1">
    <property type="nucleotide sequence ID" value="NZ_FZOY01000002.1"/>
</dbReference>
<dbReference type="EMBL" id="FZOY01000002">
    <property type="protein sequence ID" value="SNS55448.1"/>
    <property type="molecule type" value="Genomic_DNA"/>
</dbReference>